<dbReference type="Pfam" id="PF07730">
    <property type="entry name" value="HisKA_3"/>
    <property type="match status" value="1"/>
</dbReference>
<proteinExistence type="predicted"/>
<dbReference type="SUPFAM" id="SSF55785">
    <property type="entry name" value="PYP-like sensor domain (PAS domain)"/>
    <property type="match status" value="1"/>
</dbReference>
<dbReference type="InterPro" id="IPR036890">
    <property type="entry name" value="HATPase_C_sf"/>
</dbReference>
<keyword evidence="10" id="KW-0812">Transmembrane</keyword>
<feature type="coiled-coil region" evidence="9">
    <location>
        <begin position="349"/>
        <end position="400"/>
    </location>
</feature>
<name>S0FVV3_RUMCE</name>
<dbReference type="AlphaFoldDB" id="S0FVV3"/>
<keyword evidence="5" id="KW-0547">Nucleotide-binding</keyword>
<accession>S0FVV3</accession>
<dbReference type="Gene3D" id="1.20.5.1930">
    <property type="match status" value="1"/>
</dbReference>
<evidence type="ECO:0000256" key="6">
    <source>
        <dbReference type="ARBA" id="ARBA00022777"/>
    </source>
</evidence>
<dbReference type="STRING" id="1195236.CTER_1293"/>
<feature type="transmembrane region" description="Helical" evidence="10">
    <location>
        <begin position="204"/>
        <end position="226"/>
    </location>
</feature>
<dbReference type="PATRIC" id="fig|1195236.3.peg.1610"/>
<dbReference type="eggNOG" id="COG4585">
    <property type="taxonomic scope" value="Bacteria"/>
</dbReference>
<evidence type="ECO:0000256" key="2">
    <source>
        <dbReference type="ARBA" id="ARBA00012438"/>
    </source>
</evidence>
<feature type="transmembrane region" description="Helical" evidence="10">
    <location>
        <begin position="103"/>
        <end position="121"/>
    </location>
</feature>
<feature type="transmembrane region" description="Helical" evidence="10">
    <location>
        <begin position="71"/>
        <end position="91"/>
    </location>
</feature>
<feature type="transmembrane region" description="Helical" evidence="10">
    <location>
        <begin position="142"/>
        <end position="162"/>
    </location>
</feature>
<dbReference type="PANTHER" id="PTHR24421:SF10">
    <property type="entry name" value="NITRATE_NITRITE SENSOR PROTEIN NARQ"/>
    <property type="match status" value="1"/>
</dbReference>
<evidence type="ECO:0000256" key="8">
    <source>
        <dbReference type="ARBA" id="ARBA00023012"/>
    </source>
</evidence>
<dbReference type="EC" id="2.7.13.3" evidence="2"/>
<dbReference type="InterPro" id="IPR000014">
    <property type="entry name" value="PAS"/>
</dbReference>
<evidence type="ECO:0000256" key="7">
    <source>
        <dbReference type="ARBA" id="ARBA00022840"/>
    </source>
</evidence>
<dbReference type="PANTHER" id="PTHR24421">
    <property type="entry name" value="NITRATE/NITRITE SENSOR PROTEIN NARX-RELATED"/>
    <property type="match status" value="1"/>
</dbReference>
<dbReference type="PROSITE" id="PS50112">
    <property type="entry name" value="PAS"/>
    <property type="match status" value="1"/>
</dbReference>
<evidence type="ECO:0000256" key="9">
    <source>
        <dbReference type="SAM" id="Coils"/>
    </source>
</evidence>
<evidence type="ECO:0000256" key="1">
    <source>
        <dbReference type="ARBA" id="ARBA00000085"/>
    </source>
</evidence>
<evidence type="ECO:0000256" key="5">
    <source>
        <dbReference type="ARBA" id="ARBA00022741"/>
    </source>
</evidence>
<reference evidence="12 13" key="1">
    <citation type="journal article" date="2013" name="Genome Announc.">
        <title>Draft Genome Sequence of the Cellulolytic, Mesophilic, Anaerobic Bacterium Clostridium termitidis Strain CT1112 (DSM 5398).</title>
        <authorList>
            <person name="Lal S."/>
            <person name="Ramachandran U."/>
            <person name="Zhang X."/>
            <person name="Munir R."/>
            <person name="Sparling R."/>
            <person name="Levin D.B."/>
        </authorList>
    </citation>
    <scope>NUCLEOTIDE SEQUENCE [LARGE SCALE GENOMIC DNA]</scope>
    <source>
        <strain evidence="12 13">CT1112</strain>
    </source>
</reference>
<evidence type="ECO:0000313" key="12">
    <source>
        <dbReference type="EMBL" id="EMS72698.1"/>
    </source>
</evidence>
<keyword evidence="8" id="KW-0902">Two-component regulatory system</keyword>
<dbReference type="CDD" id="cd16917">
    <property type="entry name" value="HATPase_UhpB-NarQ-NarX-like"/>
    <property type="match status" value="1"/>
</dbReference>
<keyword evidence="3" id="KW-0597">Phosphoprotein</keyword>
<comment type="catalytic activity">
    <reaction evidence="1">
        <text>ATP + protein L-histidine = ADP + protein N-phospho-L-histidine.</text>
        <dbReference type="EC" id="2.7.13.3"/>
    </reaction>
</comment>
<dbReference type="InterPro" id="IPR011712">
    <property type="entry name" value="Sig_transdc_His_kin_sub3_dim/P"/>
</dbReference>
<dbReference type="Gene3D" id="3.30.450.20">
    <property type="entry name" value="PAS domain"/>
    <property type="match status" value="1"/>
</dbReference>
<dbReference type="GO" id="GO:0016020">
    <property type="term" value="C:membrane"/>
    <property type="evidence" value="ECO:0007669"/>
    <property type="project" value="InterPro"/>
</dbReference>
<keyword evidence="7" id="KW-0067">ATP-binding</keyword>
<evidence type="ECO:0000256" key="3">
    <source>
        <dbReference type="ARBA" id="ARBA00022553"/>
    </source>
</evidence>
<keyword evidence="9" id="KW-0175">Coiled coil</keyword>
<sequence>MYDFFDILMKIVLVISLILSLAIIIFSSLRGKRTLLLTSFVIFQSMFALLCATQLLQYMEIIIKNIFYRTVKYFLMCFTTYGLLVFCLIFINRRVKTGKTVILAVPPFIIFLMKVFAEINLRSASEVRILKFIIHGAYNSFPYIYLVVTAVLLLKYCIVNLFDSRRKSITLVLFISLLIGTGIWFNIFCLIFRNRLGLIHIGNVAAFLNIAISSVIFSVLTLKYRFLNIAAAFKKIVDSLEDAVFFIDMFGKITYYNDSFVRTFELEASRKKHFEADIFCRRLRNMFKISPAGEKIISAIQAPAAYEIQGEMAMLEHGEKHFTVKVQPLFNSTKEALGRVVSFSDISQHKKLLHKISDKNQEITAMNEELTAANEELTALNEQLNEYASTVEELAVARERNRIARDSHDTIGHTMAKLITLLEVCCVIYDKNPEATYEKLNEAVKDAREGMRDIRRSIEGLVPEKLAADNLKTALGSLISDFLPSGIKINLSLIGDVNNITQVYSYVVFRVCQEALTNSLRHGKAENVTIILKAYEKHIELYIFDDGIGCRKIKKGFGLNGMEQRVMDINGVIRYGSDGEKGFNIIVKIPLKGAE</sequence>
<dbReference type="InterPro" id="IPR003594">
    <property type="entry name" value="HATPase_dom"/>
</dbReference>
<gene>
    <name evidence="12" type="ORF">CTER_1293</name>
</gene>
<evidence type="ECO:0000313" key="13">
    <source>
        <dbReference type="Proteomes" id="UP000014155"/>
    </source>
</evidence>
<feature type="domain" description="PAS" evidence="11">
    <location>
        <begin position="229"/>
        <end position="264"/>
    </location>
</feature>
<organism evidence="12 13">
    <name type="scientific">Ruminiclostridium cellobioparum subsp. termitidis CT1112</name>
    <dbReference type="NCBI Taxonomy" id="1195236"/>
    <lineage>
        <taxon>Bacteria</taxon>
        <taxon>Bacillati</taxon>
        <taxon>Bacillota</taxon>
        <taxon>Clostridia</taxon>
        <taxon>Eubacteriales</taxon>
        <taxon>Oscillospiraceae</taxon>
        <taxon>Ruminiclostridium</taxon>
    </lineage>
</organism>
<keyword evidence="10" id="KW-0472">Membrane</keyword>
<dbReference type="GO" id="GO:0046983">
    <property type="term" value="F:protein dimerization activity"/>
    <property type="evidence" value="ECO:0007669"/>
    <property type="project" value="InterPro"/>
</dbReference>
<dbReference type="InterPro" id="IPR050482">
    <property type="entry name" value="Sensor_HK_TwoCompSys"/>
</dbReference>
<protein>
    <recommendedName>
        <fullName evidence="2">histidine kinase</fullName>
        <ecNumber evidence="2">2.7.13.3</ecNumber>
    </recommendedName>
</protein>
<dbReference type="EMBL" id="AORV01000026">
    <property type="protein sequence ID" value="EMS72698.1"/>
    <property type="molecule type" value="Genomic_DNA"/>
</dbReference>
<feature type="transmembrane region" description="Helical" evidence="10">
    <location>
        <begin position="7"/>
        <end position="29"/>
    </location>
</feature>
<keyword evidence="10" id="KW-1133">Transmembrane helix</keyword>
<evidence type="ECO:0000256" key="10">
    <source>
        <dbReference type="SAM" id="Phobius"/>
    </source>
</evidence>
<dbReference type="InterPro" id="IPR035965">
    <property type="entry name" value="PAS-like_dom_sf"/>
</dbReference>
<evidence type="ECO:0000256" key="4">
    <source>
        <dbReference type="ARBA" id="ARBA00022679"/>
    </source>
</evidence>
<dbReference type="Proteomes" id="UP000014155">
    <property type="component" value="Unassembled WGS sequence"/>
</dbReference>
<keyword evidence="13" id="KW-1185">Reference proteome</keyword>
<dbReference type="Pfam" id="PF02518">
    <property type="entry name" value="HATPase_c"/>
    <property type="match status" value="1"/>
</dbReference>
<dbReference type="RefSeq" id="WP_004624959.1">
    <property type="nucleotide sequence ID" value="NZ_AORV01000026.1"/>
</dbReference>
<keyword evidence="6 12" id="KW-0418">Kinase</keyword>
<feature type="transmembrane region" description="Helical" evidence="10">
    <location>
        <begin position="168"/>
        <end position="192"/>
    </location>
</feature>
<dbReference type="GO" id="GO:0005524">
    <property type="term" value="F:ATP binding"/>
    <property type="evidence" value="ECO:0007669"/>
    <property type="project" value="UniProtKB-KW"/>
</dbReference>
<dbReference type="SUPFAM" id="SSF55874">
    <property type="entry name" value="ATPase domain of HSP90 chaperone/DNA topoisomerase II/histidine kinase"/>
    <property type="match status" value="1"/>
</dbReference>
<dbReference type="GO" id="GO:0000155">
    <property type="term" value="F:phosphorelay sensor kinase activity"/>
    <property type="evidence" value="ECO:0007669"/>
    <property type="project" value="InterPro"/>
</dbReference>
<feature type="transmembrane region" description="Helical" evidence="10">
    <location>
        <begin position="35"/>
        <end position="59"/>
    </location>
</feature>
<evidence type="ECO:0000259" key="11">
    <source>
        <dbReference type="PROSITE" id="PS50112"/>
    </source>
</evidence>
<comment type="caution">
    <text evidence="12">The sequence shown here is derived from an EMBL/GenBank/DDBJ whole genome shotgun (WGS) entry which is preliminary data.</text>
</comment>
<keyword evidence="4" id="KW-0808">Transferase</keyword>
<dbReference type="Gene3D" id="3.30.565.10">
    <property type="entry name" value="Histidine kinase-like ATPase, C-terminal domain"/>
    <property type="match status" value="1"/>
</dbReference>